<comment type="similarity">
    <text evidence="1">Belongs to the universal ribosomal protein uL13 family.</text>
</comment>
<dbReference type="AlphaFoldDB" id="A0A1F5ENH6"/>
<dbReference type="InterPro" id="IPR005823">
    <property type="entry name" value="Ribosomal_uL13_bac-type"/>
</dbReference>
<proteinExistence type="inferred from homology"/>
<dbReference type="GO" id="GO:1990904">
    <property type="term" value="C:ribonucleoprotein complex"/>
    <property type="evidence" value="ECO:0007669"/>
    <property type="project" value="UniProtKB-KW"/>
</dbReference>
<evidence type="ECO:0000256" key="1">
    <source>
        <dbReference type="ARBA" id="ARBA00006227"/>
    </source>
</evidence>
<accession>A0A1F5ENH6</accession>
<dbReference type="GO" id="GO:0017148">
    <property type="term" value="P:negative regulation of translation"/>
    <property type="evidence" value="ECO:0007669"/>
    <property type="project" value="TreeGrafter"/>
</dbReference>
<dbReference type="Gene3D" id="3.90.1180.10">
    <property type="entry name" value="Ribosomal protein L13"/>
    <property type="match status" value="1"/>
</dbReference>
<protein>
    <recommendedName>
        <fullName evidence="4">50S ribosomal protein L13</fullName>
    </recommendedName>
</protein>
<evidence type="ECO:0000313" key="5">
    <source>
        <dbReference type="EMBL" id="OGD68951.1"/>
    </source>
</evidence>
<dbReference type="PANTHER" id="PTHR11545:SF2">
    <property type="entry name" value="LARGE RIBOSOMAL SUBUNIT PROTEIN UL13M"/>
    <property type="match status" value="1"/>
</dbReference>
<dbReference type="GO" id="GO:0005840">
    <property type="term" value="C:ribosome"/>
    <property type="evidence" value="ECO:0007669"/>
    <property type="project" value="UniProtKB-KW"/>
</dbReference>
<keyword evidence="2" id="KW-0689">Ribosomal protein</keyword>
<dbReference type="SUPFAM" id="SSF52161">
    <property type="entry name" value="Ribosomal protein L13"/>
    <property type="match status" value="1"/>
</dbReference>
<dbReference type="Pfam" id="PF00572">
    <property type="entry name" value="Ribosomal_L13"/>
    <property type="match status" value="1"/>
</dbReference>
<evidence type="ECO:0000256" key="4">
    <source>
        <dbReference type="ARBA" id="ARBA00035499"/>
    </source>
</evidence>
<dbReference type="EMBL" id="MFAA01000019">
    <property type="protein sequence ID" value="OGD68951.1"/>
    <property type="molecule type" value="Genomic_DNA"/>
</dbReference>
<evidence type="ECO:0000256" key="2">
    <source>
        <dbReference type="ARBA" id="ARBA00022980"/>
    </source>
</evidence>
<evidence type="ECO:0000313" key="6">
    <source>
        <dbReference type="Proteomes" id="UP000185891"/>
    </source>
</evidence>
<sequence>MEYNIDAKGKKLGRVATEAANLLMGKTSPDFMKNVVADVKVNITNVSKLDIDQKKMLEKKYERYTGHPGGFRQDTMAKVVEKKGYAEVVKLAVYGMLPANKLRAVIMKNLIITE</sequence>
<evidence type="ECO:0000256" key="3">
    <source>
        <dbReference type="ARBA" id="ARBA00023274"/>
    </source>
</evidence>
<dbReference type="PIRSF" id="PIRSF002181">
    <property type="entry name" value="Ribosomal_L13"/>
    <property type="match status" value="1"/>
</dbReference>
<dbReference type="Proteomes" id="UP000185891">
    <property type="component" value="Unassembled WGS sequence"/>
</dbReference>
<organism evidence="5 6">
    <name type="scientific">Candidatus Campbellbacteria bacterium RIFCSPHIGHO2_12_FULL_35_10</name>
    <dbReference type="NCBI Taxonomy" id="1797578"/>
    <lineage>
        <taxon>Bacteria</taxon>
        <taxon>Candidatus Campbelliibacteriota</taxon>
    </lineage>
</organism>
<gene>
    <name evidence="5" type="ORF">A3E89_01765</name>
</gene>
<comment type="caution">
    <text evidence="5">The sequence shown here is derived from an EMBL/GenBank/DDBJ whole genome shotgun (WGS) entry which is preliminary data.</text>
</comment>
<keyword evidence="3" id="KW-0687">Ribonucleoprotein</keyword>
<dbReference type="GO" id="GO:0003729">
    <property type="term" value="F:mRNA binding"/>
    <property type="evidence" value="ECO:0007669"/>
    <property type="project" value="TreeGrafter"/>
</dbReference>
<dbReference type="InterPro" id="IPR036899">
    <property type="entry name" value="Ribosomal_uL13_sf"/>
</dbReference>
<name>A0A1F5ENH6_9BACT</name>
<reference evidence="5 6" key="1">
    <citation type="journal article" date="2016" name="Nat. Commun.">
        <title>Thousands of microbial genomes shed light on interconnected biogeochemical processes in an aquifer system.</title>
        <authorList>
            <person name="Anantharaman K."/>
            <person name="Brown C.T."/>
            <person name="Hug L.A."/>
            <person name="Sharon I."/>
            <person name="Castelle C.J."/>
            <person name="Probst A.J."/>
            <person name="Thomas B.C."/>
            <person name="Singh A."/>
            <person name="Wilkins M.J."/>
            <person name="Karaoz U."/>
            <person name="Brodie E.L."/>
            <person name="Williams K.H."/>
            <person name="Hubbard S.S."/>
            <person name="Banfield J.F."/>
        </authorList>
    </citation>
    <scope>NUCLEOTIDE SEQUENCE [LARGE SCALE GENOMIC DNA]</scope>
</reference>
<dbReference type="InterPro" id="IPR005822">
    <property type="entry name" value="Ribosomal_uL13"/>
</dbReference>
<dbReference type="GO" id="GO:0006412">
    <property type="term" value="P:translation"/>
    <property type="evidence" value="ECO:0007669"/>
    <property type="project" value="InterPro"/>
</dbReference>
<dbReference type="CDD" id="cd00392">
    <property type="entry name" value="Ribosomal_L13"/>
    <property type="match status" value="1"/>
</dbReference>
<dbReference type="PANTHER" id="PTHR11545">
    <property type="entry name" value="RIBOSOMAL PROTEIN L13"/>
    <property type="match status" value="1"/>
</dbReference>
<dbReference type="GO" id="GO:0003735">
    <property type="term" value="F:structural constituent of ribosome"/>
    <property type="evidence" value="ECO:0007669"/>
    <property type="project" value="InterPro"/>
</dbReference>